<evidence type="ECO:0000256" key="1">
    <source>
        <dbReference type="SAM" id="Coils"/>
    </source>
</evidence>
<feature type="coiled-coil region" evidence="1">
    <location>
        <begin position="477"/>
        <end position="511"/>
    </location>
</feature>
<feature type="region of interest" description="Disordered" evidence="2">
    <location>
        <begin position="634"/>
        <end position="674"/>
    </location>
</feature>
<accession>A0A8H2ZHD1</accession>
<proteinExistence type="predicted"/>
<dbReference type="AlphaFoldDB" id="A0A8H2ZHD1"/>
<dbReference type="EMBL" id="CAEFZW010000001">
    <property type="protein sequence ID" value="CAB4252009.1"/>
    <property type="molecule type" value="Genomic_DNA"/>
</dbReference>
<dbReference type="RefSeq" id="XP_041404048.1">
    <property type="nucleotide sequence ID" value="XM_041548114.1"/>
</dbReference>
<evidence type="ECO:0000313" key="4">
    <source>
        <dbReference type="Proteomes" id="UP000644660"/>
    </source>
</evidence>
<keyword evidence="1" id="KW-0175">Coiled coil</keyword>
<gene>
    <name evidence="3" type="ORF">KABA2_01S03894</name>
</gene>
<evidence type="ECO:0000313" key="3">
    <source>
        <dbReference type="EMBL" id="CAB4252009.1"/>
    </source>
</evidence>
<keyword evidence="4" id="KW-1185">Reference proteome</keyword>
<feature type="compositionally biased region" description="Low complexity" evidence="2">
    <location>
        <begin position="646"/>
        <end position="656"/>
    </location>
</feature>
<evidence type="ECO:0000256" key="2">
    <source>
        <dbReference type="SAM" id="MobiDB-lite"/>
    </source>
</evidence>
<protein>
    <submittedName>
        <fullName evidence="3">Uncharacterized protein</fullName>
    </submittedName>
</protein>
<reference evidence="3 4" key="1">
    <citation type="submission" date="2020-05" db="EMBL/GenBank/DDBJ databases">
        <authorList>
            <person name="Casaregola S."/>
            <person name="Devillers H."/>
            <person name="Grondin C."/>
        </authorList>
    </citation>
    <scope>NUCLEOTIDE SEQUENCE [LARGE SCALE GENOMIC DNA]</scope>
    <source>
        <strain evidence="3 4">CLIB 1767</strain>
    </source>
</reference>
<dbReference type="Proteomes" id="UP000644660">
    <property type="component" value="Unassembled WGS sequence"/>
</dbReference>
<organism evidence="3 4">
    <name type="scientific">Maudiozyma barnettii</name>
    <dbReference type="NCBI Taxonomy" id="61262"/>
    <lineage>
        <taxon>Eukaryota</taxon>
        <taxon>Fungi</taxon>
        <taxon>Dikarya</taxon>
        <taxon>Ascomycota</taxon>
        <taxon>Saccharomycotina</taxon>
        <taxon>Saccharomycetes</taxon>
        <taxon>Saccharomycetales</taxon>
        <taxon>Saccharomycetaceae</taxon>
        <taxon>Maudiozyma</taxon>
    </lineage>
</organism>
<dbReference type="GeneID" id="64855125"/>
<sequence length="674" mass="77600">MLKINSPKANDTFSDIIKENERTAKGLPVTRVKRSSFAMLNTKEYTSPFRTGLTGVGKTQLQALKTQRFPTTSATSDYNNLSTKELGFKTLKDNDKRIKDIKFPQYLTENEIRQAGILHDLKGKEDRLQYWNDSQQILDYTKKGKSKQNKNGVTAATNESKTNKFNEVRLNDQLEDAKELNPPTIESTNSKEIEQLEESQQDNVETASIPMFTNIGKLIQPTIDSNNNILITSNGDNYICMDSSNQSIINKNSLVDATDLINRYKVLKPPMDPNNAPKVPYSDPSMAHKTTQGQTEADQQVNPIASPDDQEMIVKIDKYGHVSKAVYDKVIYEGDVHTNYLIDFDEQQHKKYNDKVEKYEDKFKRIQQKRDIIDQKMNQLKMDTLGKLEVIDNKLIKNIMDSNAKYTDDKAHIMKETELTKLKKLNECKFYYQKQKLIQGQINVLGVERSNVYDDYTEFASHMNNVSSELDAKLFRLTQINYQSDQIRKEIDGLEQKRTVLEKEIETNEKTNETNTKELSQLKTGEHEKNQKLNEINDTITDRLALLAIVKQESKNENLKVAQLTDKINQKLKETESRMQKEIDDNKTNYEGIITQNRTDLQEKIANLEEAHKEKMDQITKDYDEKVAALQKKVAQQQEEKEEAEAAAARAKLTAAPEDDSLYSYETEEEIIYQ</sequence>
<name>A0A8H2ZHD1_9SACH</name>
<dbReference type="OrthoDB" id="4068250at2759"/>
<feature type="compositionally biased region" description="Acidic residues" evidence="2">
    <location>
        <begin position="657"/>
        <end position="674"/>
    </location>
</feature>
<comment type="caution">
    <text evidence="3">The sequence shown here is derived from an EMBL/GenBank/DDBJ whole genome shotgun (WGS) entry which is preliminary data.</text>
</comment>
<feature type="coiled-coil region" evidence="1">
    <location>
        <begin position="342"/>
        <end position="376"/>
    </location>
</feature>